<dbReference type="SUPFAM" id="SSF55136">
    <property type="entry name" value="Probable bacterial effector-binding domain"/>
    <property type="match status" value="1"/>
</dbReference>
<dbReference type="KEGG" id="rpc:RPC_3219"/>
<proteinExistence type="predicted"/>
<dbReference type="InterPro" id="IPR011256">
    <property type="entry name" value="Reg_factor_effector_dom_sf"/>
</dbReference>
<dbReference type="Pfam" id="PF04832">
    <property type="entry name" value="SOUL"/>
    <property type="match status" value="1"/>
</dbReference>
<sequence>MLQSVFSFLQSVVFGMISIFGINLGTEQPRYDVIARLGDTIEIRHYPARLAAETTVAGSSSKARGEAFRIVAGYIFGANNGQQKIAMTSPVEISSPGSKIAMTTPVEVGKADDGLVMRFFMPSEYSREQLPQPSDPRVRLVERPAATVAALRFSGSTGDAAVAARSAELVHALAATDWRAAGEVTALFYNPPWTLPFLRRNEVVVPLTKSEQPR</sequence>
<dbReference type="HOGENOM" id="CLU_068699_0_0_5"/>
<dbReference type="eggNOG" id="COG3449">
    <property type="taxonomic scope" value="Bacteria"/>
</dbReference>
<dbReference type="InterPro" id="IPR006917">
    <property type="entry name" value="SOUL_heme-bd"/>
</dbReference>
<dbReference type="RefSeq" id="WP_011473650.1">
    <property type="nucleotide sequence ID" value="NC_007925.1"/>
</dbReference>
<name>Q212C5_RHOPB</name>
<dbReference type="PANTHER" id="PTHR11220">
    <property type="entry name" value="HEME-BINDING PROTEIN-RELATED"/>
    <property type="match status" value="1"/>
</dbReference>
<dbReference type="EMBL" id="CP000301">
    <property type="protein sequence ID" value="ABD88761.1"/>
    <property type="molecule type" value="Genomic_DNA"/>
</dbReference>
<dbReference type="Gene3D" id="3.20.80.10">
    <property type="entry name" value="Regulatory factor, effector binding domain"/>
    <property type="match status" value="1"/>
</dbReference>
<dbReference type="STRING" id="316056.RPC_3219"/>
<accession>Q212C5</accession>
<dbReference type="PANTHER" id="PTHR11220:SF58">
    <property type="entry name" value="SOUL HEME-BINDING FAMILY PROTEIN"/>
    <property type="match status" value="1"/>
</dbReference>
<protein>
    <submittedName>
        <fullName evidence="1">SOUL heme-binding protein</fullName>
    </submittedName>
</protein>
<organism evidence="1">
    <name type="scientific">Rhodopseudomonas palustris (strain BisB18)</name>
    <dbReference type="NCBI Taxonomy" id="316056"/>
    <lineage>
        <taxon>Bacteria</taxon>
        <taxon>Pseudomonadati</taxon>
        <taxon>Pseudomonadota</taxon>
        <taxon>Alphaproteobacteria</taxon>
        <taxon>Hyphomicrobiales</taxon>
        <taxon>Nitrobacteraceae</taxon>
        <taxon>Rhodopseudomonas</taxon>
    </lineage>
</organism>
<gene>
    <name evidence="1" type="ordered locus">RPC_3219</name>
</gene>
<evidence type="ECO:0000313" key="1">
    <source>
        <dbReference type="EMBL" id="ABD88761.1"/>
    </source>
</evidence>
<reference evidence="1" key="1">
    <citation type="submission" date="2006-03" db="EMBL/GenBank/DDBJ databases">
        <title>Complete sequence of Rhodopseudomonas palustris BisB18.</title>
        <authorList>
            <consortium name="US DOE Joint Genome Institute"/>
            <person name="Copeland A."/>
            <person name="Lucas S."/>
            <person name="Lapidus A."/>
            <person name="Barry K."/>
            <person name="Detter J.C."/>
            <person name="Glavina del Rio T."/>
            <person name="Hammon N."/>
            <person name="Israni S."/>
            <person name="Dalin E."/>
            <person name="Tice H."/>
            <person name="Pitluck S."/>
            <person name="Chain P."/>
            <person name="Malfatti S."/>
            <person name="Shin M."/>
            <person name="Vergez L."/>
            <person name="Schmutz J."/>
            <person name="Larimer F."/>
            <person name="Land M."/>
            <person name="Hauser L."/>
            <person name="Pelletier D.A."/>
            <person name="Kyrpides N."/>
            <person name="Anderson I."/>
            <person name="Oda Y."/>
            <person name="Harwood C.S."/>
            <person name="Richardson P."/>
        </authorList>
    </citation>
    <scope>NUCLEOTIDE SEQUENCE [LARGE SCALE GENOMIC DNA]</scope>
    <source>
        <strain evidence="1">BisB18</strain>
    </source>
</reference>
<dbReference type="AlphaFoldDB" id="Q212C5"/>